<dbReference type="EMBL" id="JAERRG010000006">
    <property type="protein sequence ID" value="MBL1114164.1"/>
    <property type="molecule type" value="Genomic_DNA"/>
</dbReference>
<keyword evidence="3 7" id="KW-1133">Transmembrane helix</keyword>
<dbReference type="InterPro" id="IPR020846">
    <property type="entry name" value="MFS_dom"/>
</dbReference>
<dbReference type="Proteomes" id="UP000621510">
    <property type="component" value="Unassembled WGS sequence"/>
</dbReference>
<accession>A0ABS1PPF0</accession>
<evidence type="ECO:0000313" key="10">
    <source>
        <dbReference type="Proteomes" id="UP000621510"/>
    </source>
</evidence>
<reference evidence="9 10" key="1">
    <citation type="submission" date="2021-01" db="EMBL/GenBank/DDBJ databases">
        <title>WGS of actinomycetes isolated from Thailand.</title>
        <authorList>
            <person name="Thawai C."/>
        </authorList>
    </citation>
    <scope>NUCLEOTIDE SEQUENCE [LARGE SCALE GENOMIC DNA]</scope>
    <source>
        <strain evidence="9 10">CA3R110</strain>
    </source>
</reference>
<evidence type="ECO:0000256" key="2">
    <source>
        <dbReference type="ARBA" id="ARBA00022692"/>
    </source>
</evidence>
<dbReference type="RefSeq" id="WP_201852015.1">
    <property type="nucleotide sequence ID" value="NZ_JAERRG010000006.1"/>
</dbReference>
<feature type="transmembrane region" description="Helical" evidence="7">
    <location>
        <begin position="384"/>
        <end position="408"/>
    </location>
</feature>
<dbReference type="Pfam" id="PF07690">
    <property type="entry name" value="MFS_1"/>
    <property type="match status" value="1"/>
</dbReference>
<evidence type="ECO:0000256" key="4">
    <source>
        <dbReference type="ARBA" id="ARBA00023136"/>
    </source>
</evidence>
<dbReference type="PANTHER" id="PTHR42718">
    <property type="entry name" value="MAJOR FACILITATOR SUPERFAMILY MULTIDRUG TRANSPORTER MFSC"/>
    <property type="match status" value="1"/>
</dbReference>
<evidence type="ECO:0000256" key="3">
    <source>
        <dbReference type="ARBA" id="ARBA00022989"/>
    </source>
</evidence>
<feature type="transmembrane region" description="Helical" evidence="7">
    <location>
        <begin position="12"/>
        <end position="35"/>
    </location>
</feature>
<sequence>MSAPLSSPRGRRLILVASVTGAVIVALDGTVLTVAQPRLQRDLHATFAQVQWTSTGYLIAVASLLVFAGRLGDRYGHRRVFAIGMLGFGAASAGIGLAGGIGWVIGLRVAQGVFGALLQPATLGMLRAAYPPDRLGRPVAVRTAAIGLAAVAGPLVGGALTTHLGWRAVFFVNVAPALAMGLAALAISAPSALAVRAPSALAVQTPAVLAVRVPAAPRETARPRLDLPGAGLLAVALAGLVHTLVGIPETGWTVATALGLGCAVAAGGAFVRHERRTEDPLVPPGVLRSATVGPALGVLVAASAALFGALFLGTYYLQDVLALDPLGSGLRALPLAVMMVLGAPVAAMLTRRQGARRTAVAGMVLVAAGVLLMSRLGRGSGAEAIGGCFLLLGAGFATVMVTATTVVVRDASVDTAGVAGGLQQTAMNIGPALGVAAATTLMSVAGRGDTTGQPPGDGPRWAADVFLSAMGPALTVLAAVAAAGALLATGLPGRAAARRSEDRPVEPLPDEAAATGHP</sequence>
<keyword evidence="10" id="KW-1185">Reference proteome</keyword>
<evidence type="ECO:0000256" key="1">
    <source>
        <dbReference type="ARBA" id="ARBA00004651"/>
    </source>
</evidence>
<feature type="transmembrane region" description="Helical" evidence="7">
    <location>
        <begin position="139"/>
        <end position="160"/>
    </location>
</feature>
<feature type="transmembrane region" description="Helical" evidence="7">
    <location>
        <begin position="329"/>
        <end position="347"/>
    </location>
</feature>
<dbReference type="Gene3D" id="1.20.1720.10">
    <property type="entry name" value="Multidrug resistance protein D"/>
    <property type="match status" value="1"/>
</dbReference>
<dbReference type="CDD" id="cd17321">
    <property type="entry name" value="MFS_MMR_MDR_like"/>
    <property type="match status" value="1"/>
</dbReference>
<gene>
    <name evidence="9" type="ORF">JK364_17445</name>
</gene>
<keyword evidence="5" id="KW-0046">Antibiotic resistance</keyword>
<keyword evidence="4 7" id="KW-0472">Membrane</keyword>
<dbReference type="SUPFAM" id="SSF103473">
    <property type="entry name" value="MFS general substrate transporter"/>
    <property type="match status" value="1"/>
</dbReference>
<comment type="subcellular location">
    <subcellularLocation>
        <location evidence="1">Cell membrane</location>
        <topology evidence="1">Multi-pass membrane protein</topology>
    </subcellularLocation>
</comment>
<feature type="transmembrane region" description="Helical" evidence="7">
    <location>
        <begin position="80"/>
        <end position="105"/>
    </location>
</feature>
<dbReference type="InterPro" id="IPR011701">
    <property type="entry name" value="MFS"/>
</dbReference>
<feature type="region of interest" description="Disordered" evidence="6">
    <location>
        <begin position="494"/>
        <end position="518"/>
    </location>
</feature>
<feature type="transmembrane region" description="Helical" evidence="7">
    <location>
        <begin position="251"/>
        <end position="271"/>
    </location>
</feature>
<dbReference type="PANTHER" id="PTHR42718:SF42">
    <property type="entry name" value="EXPORT PROTEIN"/>
    <property type="match status" value="1"/>
</dbReference>
<evidence type="ECO:0000313" key="9">
    <source>
        <dbReference type="EMBL" id="MBL1114164.1"/>
    </source>
</evidence>
<protein>
    <submittedName>
        <fullName evidence="9">MFS transporter</fullName>
    </submittedName>
</protein>
<evidence type="ECO:0000259" key="8">
    <source>
        <dbReference type="PROSITE" id="PS50850"/>
    </source>
</evidence>
<feature type="transmembrane region" description="Helical" evidence="7">
    <location>
        <begin position="466"/>
        <end position="489"/>
    </location>
</feature>
<feature type="domain" description="Major facilitator superfamily (MFS) profile" evidence="8">
    <location>
        <begin position="14"/>
        <end position="496"/>
    </location>
</feature>
<evidence type="ECO:0000256" key="6">
    <source>
        <dbReference type="SAM" id="MobiDB-lite"/>
    </source>
</evidence>
<dbReference type="InterPro" id="IPR036259">
    <property type="entry name" value="MFS_trans_sf"/>
</dbReference>
<proteinExistence type="predicted"/>
<feature type="transmembrane region" description="Helical" evidence="7">
    <location>
        <begin position="47"/>
        <end position="68"/>
    </location>
</feature>
<feature type="transmembrane region" description="Helical" evidence="7">
    <location>
        <begin position="359"/>
        <end position="378"/>
    </location>
</feature>
<evidence type="ECO:0000256" key="7">
    <source>
        <dbReference type="SAM" id="Phobius"/>
    </source>
</evidence>
<feature type="transmembrane region" description="Helical" evidence="7">
    <location>
        <begin position="166"/>
        <end position="187"/>
    </location>
</feature>
<evidence type="ECO:0000256" key="5">
    <source>
        <dbReference type="ARBA" id="ARBA00023251"/>
    </source>
</evidence>
<feature type="transmembrane region" description="Helical" evidence="7">
    <location>
        <begin position="429"/>
        <end position="446"/>
    </location>
</feature>
<feature type="transmembrane region" description="Helical" evidence="7">
    <location>
        <begin position="292"/>
        <end position="317"/>
    </location>
</feature>
<dbReference type="PROSITE" id="PS50850">
    <property type="entry name" value="MFS"/>
    <property type="match status" value="1"/>
</dbReference>
<name>A0ABS1PPF0_9ACTN</name>
<dbReference type="Gene3D" id="1.20.1250.20">
    <property type="entry name" value="MFS general substrate transporter like domains"/>
    <property type="match status" value="1"/>
</dbReference>
<organism evidence="9 10">
    <name type="scientific">Streptomyces endocoffeicus</name>
    <dbReference type="NCBI Taxonomy" id="2898945"/>
    <lineage>
        <taxon>Bacteria</taxon>
        <taxon>Bacillati</taxon>
        <taxon>Actinomycetota</taxon>
        <taxon>Actinomycetes</taxon>
        <taxon>Kitasatosporales</taxon>
        <taxon>Streptomycetaceae</taxon>
        <taxon>Streptomyces</taxon>
    </lineage>
</organism>
<keyword evidence="2 7" id="KW-0812">Transmembrane</keyword>
<comment type="caution">
    <text evidence="9">The sequence shown here is derived from an EMBL/GenBank/DDBJ whole genome shotgun (WGS) entry which is preliminary data.</text>
</comment>